<dbReference type="InterPro" id="IPR036020">
    <property type="entry name" value="WW_dom_sf"/>
</dbReference>
<feature type="region of interest" description="Disordered" evidence="4">
    <location>
        <begin position="291"/>
        <end position="310"/>
    </location>
</feature>
<sequence>LKKLQQNGVTVRPMNGNDWMTVANYLNQNQFTYTDSGREREDAVFHKDFERVMNSGGGLKKLQQNGVTVRPMNGNDWMTVAIHLNQNQFTYTDSGREREDAVFHKDFERVMNSGGGTTRQPRPGEVNGVDYNFLTLEEFAVLEKSGELLESGIFDGNHYGTPKPPKEPAGALVRRSNSTGLPGGQAKLGGGGQRKRTQSGSEVPTDSFEDEYVQPFTRKKSLERAHSSSNLGPLPPNWEMAYTEDSQPYFIDHVTETTHWLDPRLAHLQKQGGEECDDDVSGDGMDGAFKLRVTSQPVEDDDVTDVDVHR</sequence>
<gene>
    <name evidence="7" type="ORF">BaRGS_00027345</name>
</gene>
<dbReference type="Gene3D" id="3.30.63.10">
    <property type="entry name" value="Guanylate Kinase phosphate binding domain"/>
    <property type="match status" value="1"/>
</dbReference>
<feature type="domain" description="Guanylate kinase-like" evidence="6">
    <location>
        <begin position="46"/>
        <end position="161"/>
    </location>
</feature>
<dbReference type="PROSITE" id="PS00856">
    <property type="entry name" value="GUANYLATE_KINASE_1"/>
    <property type="match status" value="1"/>
</dbReference>
<dbReference type="PROSITE" id="PS50052">
    <property type="entry name" value="GUANYLATE_KINASE_2"/>
    <property type="match status" value="1"/>
</dbReference>
<evidence type="ECO:0000256" key="4">
    <source>
        <dbReference type="SAM" id="MobiDB-lite"/>
    </source>
</evidence>
<dbReference type="PROSITE" id="PS50020">
    <property type="entry name" value="WW_DOMAIN_2"/>
    <property type="match status" value="1"/>
</dbReference>
<dbReference type="SUPFAM" id="SSF52540">
    <property type="entry name" value="P-loop containing nucleoside triphosphate hydrolases"/>
    <property type="match status" value="1"/>
</dbReference>
<feature type="compositionally biased region" description="Gly residues" evidence="4">
    <location>
        <begin position="181"/>
        <end position="192"/>
    </location>
</feature>
<evidence type="ECO:0000313" key="7">
    <source>
        <dbReference type="EMBL" id="KAK7481389.1"/>
    </source>
</evidence>
<dbReference type="InterPro" id="IPR001202">
    <property type="entry name" value="WW_dom"/>
</dbReference>
<dbReference type="AlphaFoldDB" id="A0ABD0K2D8"/>
<evidence type="ECO:0000259" key="6">
    <source>
        <dbReference type="PROSITE" id="PS50052"/>
    </source>
</evidence>
<dbReference type="InterPro" id="IPR020590">
    <property type="entry name" value="Guanylate_kinase_CS"/>
</dbReference>
<dbReference type="FunFam" id="3.30.63.10:FF:000003">
    <property type="entry name" value="Membrane-associated guanylate kinase, WW and PDZ domain-containing protein 3 isoform 1"/>
    <property type="match status" value="1"/>
</dbReference>
<organism evidence="7 8">
    <name type="scientific">Batillaria attramentaria</name>
    <dbReference type="NCBI Taxonomy" id="370345"/>
    <lineage>
        <taxon>Eukaryota</taxon>
        <taxon>Metazoa</taxon>
        <taxon>Spiralia</taxon>
        <taxon>Lophotrochozoa</taxon>
        <taxon>Mollusca</taxon>
        <taxon>Gastropoda</taxon>
        <taxon>Caenogastropoda</taxon>
        <taxon>Sorbeoconcha</taxon>
        <taxon>Cerithioidea</taxon>
        <taxon>Batillariidae</taxon>
        <taxon>Batillaria</taxon>
    </lineage>
</organism>
<evidence type="ECO:0000256" key="1">
    <source>
        <dbReference type="ARBA" id="ARBA00004170"/>
    </source>
</evidence>
<evidence type="ECO:0000256" key="3">
    <source>
        <dbReference type="ARBA" id="ARBA00023136"/>
    </source>
</evidence>
<dbReference type="GO" id="GO:0016020">
    <property type="term" value="C:membrane"/>
    <property type="evidence" value="ECO:0007669"/>
    <property type="project" value="UniProtKB-SubCell"/>
</dbReference>
<dbReference type="Proteomes" id="UP001519460">
    <property type="component" value="Unassembled WGS sequence"/>
</dbReference>
<keyword evidence="3" id="KW-0472">Membrane</keyword>
<name>A0ABD0K2D8_9CAEN</name>
<dbReference type="InterPro" id="IPR027417">
    <property type="entry name" value="P-loop_NTPase"/>
</dbReference>
<dbReference type="Gene3D" id="2.20.70.10">
    <property type="match status" value="1"/>
</dbReference>
<keyword evidence="8" id="KW-1185">Reference proteome</keyword>
<evidence type="ECO:0000256" key="2">
    <source>
        <dbReference type="ARBA" id="ARBA00022737"/>
    </source>
</evidence>
<feature type="domain" description="WW" evidence="5">
    <location>
        <begin position="232"/>
        <end position="265"/>
    </location>
</feature>
<reference evidence="7 8" key="1">
    <citation type="journal article" date="2023" name="Sci. Data">
        <title>Genome assembly of the Korean intertidal mud-creeper Batillaria attramentaria.</title>
        <authorList>
            <person name="Patra A.K."/>
            <person name="Ho P.T."/>
            <person name="Jun S."/>
            <person name="Lee S.J."/>
            <person name="Kim Y."/>
            <person name="Won Y.J."/>
        </authorList>
    </citation>
    <scope>NUCLEOTIDE SEQUENCE [LARGE SCALE GENOMIC DNA]</scope>
    <source>
        <strain evidence="7">Wonlab-2016</strain>
    </source>
</reference>
<dbReference type="Pfam" id="PF00397">
    <property type="entry name" value="WW"/>
    <property type="match status" value="1"/>
</dbReference>
<dbReference type="InterPro" id="IPR008145">
    <property type="entry name" value="GK/Ca_channel_bsu"/>
</dbReference>
<keyword evidence="2" id="KW-0677">Repeat</keyword>
<dbReference type="InterPro" id="IPR008144">
    <property type="entry name" value="Guanylate_kin-like_dom"/>
</dbReference>
<feature type="compositionally biased region" description="Acidic residues" evidence="4">
    <location>
        <begin position="298"/>
        <end position="310"/>
    </location>
</feature>
<feature type="region of interest" description="Disordered" evidence="4">
    <location>
        <begin position="158"/>
        <end position="210"/>
    </location>
</feature>
<proteinExistence type="predicted"/>
<dbReference type="PANTHER" id="PTHR10316">
    <property type="entry name" value="MEMBRANE ASSOCIATED GUANYLATE KINASE-RELATED"/>
    <property type="match status" value="1"/>
</dbReference>
<protein>
    <submittedName>
        <fullName evidence="7">Uncharacterized protein</fullName>
    </submittedName>
</protein>
<dbReference type="PANTHER" id="PTHR10316:SF40">
    <property type="entry name" value="LD27118P"/>
    <property type="match status" value="1"/>
</dbReference>
<accession>A0ABD0K2D8</accession>
<comment type="caution">
    <text evidence="7">The sequence shown here is derived from an EMBL/GenBank/DDBJ whole genome shotgun (WGS) entry which is preliminary data.</text>
</comment>
<dbReference type="SMART" id="SM00456">
    <property type="entry name" value="WW"/>
    <property type="match status" value="1"/>
</dbReference>
<feature type="non-terminal residue" evidence="7">
    <location>
        <position position="1"/>
    </location>
</feature>
<dbReference type="Pfam" id="PF00625">
    <property type="entry name" value="Guanylate_kin"/>
    <property type="match status" value="1"/>
</dbReference>
<evidence type="ECO:0000259" key="5">
    <source>
        <dbReference type="PROSITE" id="PS50020"/>
    </source>
</evidence>
<dbReference type="EMBL" id="JACVVK020000263">
    <property type="protein sequence ID" value="KAK7481389.1"/>
    <property type="molecule type" value="Genomic_DNA"/>
</dbReference>
<dbReference type="SUPFAM" id="SSF51045">
    <property type="entry name" value="WW domain"/>
    <property type="match status" value="1"/>
</dbReference>
<dbReference type="CDD" id="cd00201">
    <property type="entry name" value="WW"/>
    <property type="match status" value="1"/>
</dbReference>
<dbReference type="FunFam" id="2.20.70.10:FF:000034">
    <property type="entry name" value="syntaxin-binding protein 4 isoform X1"/>
    <property type="match status" value="1"/>
</dbReference>
<evidence type="ECO:0000313" key="8">
    <source>
        <dbReference type="Proteomes" id="UP001519460"/>
    </source>
</evidence>
<comment type="subcellular location">
    <subcellularLocation>
        <location evidence="1">Membrane</location>
        <topology evidence="1">Peripheral membrane protein</topology>
    </subcellularLocation>
</comment>